<proteinExistence type="predicted"/>
<organism evidence="1 2">
    <name type="scientific">Aequorivita viscosa</name>
    <dbReference type="NCBI Taxonomy" id="797419"/>
    <lineage>
        <taxon>Bacteria</taxon>
        <taxon>Pseudomonadati</taxon>
        <taxon>Bacteroidota</taxon>
        <taxon>Flavobacteriia</taxon>
        <taxon>Flavobacteriales</taxon>
        <taxon>Flavobacteriaceae</taxon>
        <taxon>Aequorivita</taxon>
    </lineage>
</organism>
<name>A0A1M6G0F0_9FLAO</name>
<gene>
    <name evidence="1" type="ORF">SAMN04487908_108103</name>
</gene>
<dbReference type="Proteomes" id="UP000184172">
    <property type="component" value="Unassembled WGS sequence"/>
</dbReference>
<evidence type="ECO:0000313" key="2">
    <source>
        <dbReference type="Proteomes" id="UP000184172"/>
    </source>
</evidence>
<accession>A0A1M6G0F0</accession>
<protein>
    <recommendedName>
        <fullName evidence="3">Lipoprotein</fullName>
    </recommendedName>
</protein>
<dbReference type="AlphaFoldDB" id="A0A1M6G0F0"/>
<sequence length="241" mass="27360">MIKLSFIVTLSVLILFSCNEKKVDKKPELVLINQTSKIAKNEKSFKSYFKIDSLLNKSDADFTLTISNNQKSETLPVLCNCEKNKKDNTIKIQITSGIPTKTELNSGQKGNRILMNLGKPGSVKGQMKTLTFHIKDSLIEKIDLISKSTDNDYGGLGYNHFEVSKYEVNISKMNYAIASNIFGNYKLILPQQYGYFENDTILKGTFVCNNWRINTLDDLKSLDLNKWNAQKQSEMGFQVNQ</sequence>
<dbReference type="STRING" id="797419.SAMN05216556_10912"/>
<keyword evidence="2" id="KW-1185">Reference proteome</keyword>
<evidence type="ECO:0008006" key="3">
    <source>
        <dbReference type="Google" id="ProtNLM"/>
    </source>
</evidence>
<dbReference type="PROSITE" id="PS51257">
    <property type="entry name" value="PROKAR_LIPOPROTEIN"/>
    <property type="match status" value="1"/>
</dbReference>
<evidence type="ECO:0000313" key="1">
    <source>
        <dbReference type="EMBL" id="SHJ03377.1"/>
    </source>
</evidence>
<reference evidence="2" key="1">
    <citation type="submission" date="2016-11" db="EMBL/GenBank/DDBJ databases">
        <authorList>
            <person name="Varghese N."/>
            <person name="Submissions S."/>
        </authorList>
    </citation>
    <scope>NUCLEOTIDE SEQUENCE [LARGE SCALE GENOMIC DNA]</scope>
    <source>
        <strain evidence="2">DSM 26349</strain>
    </source>
</reference>
<dbReference type="EMBL" id="FQYV01000008">
    <property type="protein sequence ID" value="SHJ03377.1"/>
    <property type="molecule type" value="Genomic_DNA"/>
</dbReference>